<dbReference type="InterPro" id="IPR017452">
    <property type="entry name" value="GPCR_Rhodpsn_7TM"/>
</dbReference>
<evidence type="ECO:0000256" key="4">
    <source>
        <dbReference type="ARBA" id="ARBA00022989"/>
    </source>
</evidence>
<proteinExistence type="inferred from homology"/>
<dbReference type="PANTHER" id="PTHR24228:SF74">
    <property type="entry name" value="G-PROTEIN COUPLED RECEPTORS FAMILY 1 PROFILE DOMAIN-CONTAINING PROTEIN"/>
    <property type="match status" value="1"/>
</dbReference>
<evidence type="ECO:0000256" key="8">
    <source>
        <dbReference type="ARBA" id="ARBA00023224"/>
    </source>
</evidence>
<feature type="transmembrane region" description="Helical" evidence="11">
    <location>
        <begin position="32"/>
        <end position="59"/>
    </location>
</feature>
<evidence type="ECO:0000256" key="9">
    <source>
        <dbReference type="RuleBase" id="RU000688"/>
    </source>
</evidence>
<keyword evidence="3 9" id="KW-0812">Transmembrane</keyword>
<dbReference type="InterPro" id="IPR000276">
    <property type="entry name" value="GPCR_Rhodpsn"/>
</dbReference>
<comment type="subcellular location">
    <subcellularLocation>
        <location evidence="1">Cell membrane</location>
        <topology evidence="1">Multi-pass membrane protein</topology>
    </subcellularLocation>
</comment>
<comment type="similarity">
    <text evidence="9">Belongs to the G-protein coupled receptor 1 family.</text>
</comment>
<feature type="region of interest" description="Disordered" evidence="10">
    <location>
        <begin position="369"/>
        <end position="412"/>
    </location>
</feature>
<evidence type="ECO:0000256" key="11">
    <source>
        <dbReference type="SAM" id="Phobius"/>
    </source>
</evidence>
<feature type="transmembrane region" description="Helical" evidence="11">
    <location>
        <begin position="285"/>
        <end position="306"/>
    </location>
</feature>
<feature type="transmembrane region" description="Helical" evidence="11">
    <location>
        <begin position="71"/>
        <end position="96"/>
    </location>
</feature>
<gene>
    <name evidence="13" type="ORF">GSLYS_00010503001</name>
</gene>
<keyword evidence="5 9" id="KW-0297">G-protein coupled receptor</keyword>
<feature type="compositionally biased region" description="Polar residues" evidence="10">
    <location>
        <begin position="389"/>
        <end position="407"/>
    </location>
</feature>
<keyword evidence="2" id="KW-1003">Cell membrane</keyword>
<evidence type="ECO:0000259" key="12">
    <source>
        <dbReference type="PROSITE" id="PS50262"/>
    </source>
</evidence>
<name>A0AAV2HT38_LYMST</name>
<evidence type="ECO:0000256" key="6">
    <source>
        <dbReference type="ARBA" id="ARBA00023136"/>
    </source>
</evidence>
<dbReference type="PRINTS" id="PR00237">
    <property type="entry name" value="GPCRRHODOPSN"/>
</dbReference>
<feature type="transmembrane region" description="Helical" evidence="11">
    <location>
        <begin position="251"/>
        <end position="273"/>
    </location>
</feature>
<keyword evidence="14" id="KW-1185">Reference proteome</keyword>
<keyword evidence="6 11" id="KW-0472">Membrane</keyword>
<dbReference type="SMART" id="SM01381">
    <property type="entry name" value="7TM_GPCR_Srsx"/>
    <property type="match status" value="1"/>
</dbReference>
<sequence length="429" mass="48509">MSEKDLLPDMSIFIKTTDSMEVMVFQEGEKTALVAVISFMAIIIALGSIGNILVTLAVLQTKKLQTVSNLFVANLSVCDLLFVTVVLPVNMYTYLMEGWQLNDYICKFIGFLGYTLTGTTIMTITLIAWNRYKLVVDVSRYKQLFRKWNIVIMVAATWVVPVLFLQPAVFGAWGHFGYIPMLSSCNLGLDNSSQTFKIFLLIVRAAIPCGLIIFYYSAIYITTRASHQRLHISTTSNYMMRQNNHRREMRLTRMMIAIFVVFVLSYFPCTISSVIDWSRILSKTFHMFCQTSVFLGSAINPLLYGFMNEQFRCAYYQILTCRVMVRGCKGKKKHMHQAEAAEKKENKAHCKTHKDHFYVKSEDSIASSSTSRKDSTWENSDSDGLPKSGTCSSNTSTKGIVPSQSQCDPKDGLNKVITFEGIEHTQASV</sequence>
<dbReference type="EMBL" id="CAXITT010000234">
    <property type="protein sequence ID" value="CAL1536590.1"/>
    <property type="molecule type" value="Genomic_DNA"/>
</dbReference>
<dbReference type="SUPFAM" id="SSF81321">
    <property type="entry name" value="Family A G protein-coupled receptor-like"/>
    <property type="match status" value="1"/>
</dbReference>
<evidence type="ECO:0000256" key="1">
    <source>
        <dbReference type="ARBA" id="ARBA00004651"/>
    </source>
</evidence>
<accession>A0AAV2HT38</accession>
<organism evidence="13 14">
    <name type="scientific">Lymnaea stagnalis</name>
    <name type="common">Great pond snail</name>
    <name type="synonym">Helix stagnalis</name>
    <dbReference type="NCBI Taxonomy" id="6523"/>
    <lineage>
        <taxon>Eukaryota</taxon>
        <taxon>Metazoa</taxon>
        <taxon>Spiralia</taxon>
        <taxon>Lophotrochozoa</taxon>
        <taxon>Mollusca</taxon>
        <taxon>Gastropoda</taxon>
        <taxon>Heterobranchia</taxon>
        <taxon>Euthyneura</taxon>
        <taxon>Panpulmonata</taxon>
        <taxon>Hygrophila</taxon>
        <taxon>Lymnaeoidea</taxon>
        <taxon>Lymnaeidae</taxon>
        <taxon>Lymnaea</taxon>
    </lineage>
</organism>
<dbReference type="Proteomes" id="UP001497497">
    <property type="component" value="Unassembled WGS sequence"/>
</dbReference>
<keyword evidence="8 9" id="KW-0807">Transducer</keyword>
<evidence type="ECO:0000256" key="10">
    <source>
        <dbReference type="SAM" id="MobiDB-lite"/>
    </source>
</evidence>
<keyword evidence="4 11" id="KW-1133">Transmembrane helix</keyword>
<protein>
    <recommendedName>
        <fullName evidence="12">G-protein coupled receptors family 1 profile domain-containing protein</fullName>
    </recommendedName>
</protein>
<reference evidence="13 14" key="1">
    <citation type="submission" date="2024-04" db="EMBL/GenBank/DDBJ databases">
        <authorList>
            <consortium name="Genoscope - CEA"/>
            <person name="William W."/>
        </authorList>
    </citation>
    <scope>NUCLEOTIDE SEQUENCE [LARGE SCALE GENOMIC DNA]</scope>
</reference>
<dbReference type="PROSITE" id="PS50262">
    <property type="entry name" value="G_PROTEIN_RECEP_F1_2"/>
    <property type="match status" value="1"/>
</dbReference>
<evidence type="ECO:0000256" key="5">
    <source>
        <dbReference type="ARBA" id="ARBA00023040"/>
    </source>
</evidence>
<feature type="transmembrane region" description="Helical" evidence="11">
    <location>
        <begin position="108"/>
        <end position="129"/>
    </location>
</feature>
<dbReference type="Pfam" id="PF00001">
    <property type="entry name" value="7tm_1"/>
    <property type="match status" value="1"/>
</dbReference>
<comment type="caution">
    <text evidence="13">The sequence shown here is derived from an EMBL/GenBank/DDBJ whole genome shotgun (WGS) entry which is preliminary data.</text>
</comment>
<dbReference type="CDD" id="cd00637">
    <property type="entry name" value="7tm_classA_rhodopsin-like"/>
    <property type="match status" value="1"/>
</dbReference>
<dbReference type="Gene3D" id="1.20.1070.10">
    <property type="entry name" value="Rhodopsin 7-helix transmembrane proteins"/>
    <property type="match status" value="1"/>
</dbReference>
<evidence type="ECO:0000256" key="3">
    <source>
        <dbReference type="ARBA" id="ARBA00022692"/>
    </source>
</evidence>
<dbReference type="PROSITE" id="PS00237">
    <property type="entry name" value="G_PROTEIN_RECEP_F1_1"/>
    <property type="match status" value="1"/>
</dbReference>
<evidence type="ECO:0000256" key="7">
    <source>
        <dbReference type="ARBA" id="ARBA00023170"/>
    </source>
</evidence>
<evidence type="ECO:0000313" key="14">
    <source>
        <dbReference type="Proteomes" id="UP001497497"/>
    </source>
</evidence>
<evidence type="ECO:0000256" key="2">
    <source>
        <dbReference type="ARBA" id="ARBA00022475"/>
    </source>
</evidence>
<dbReference type="PANTHER" id="PTHR24228">
    <property type="entry name" value="B2 BRADYKININ RECEPTOR/ANGIOTENSIN II RECEPTOR"/>
    <property type="match status" value="1"/>
</dbReference>
<evidence type="ECO:0000313" key="13">
    <source>
        <dbReference type="EMBL" id="CAL1536590.1"/>
    </source>
</evidence>
<feature type="domain" description="G-protein coupled receptors family 1 profile" evidence="12">
    <location>
        <begin position="50"/>
        <end position="304"/>
    </location>
</feature>
<dbReference type="GO" id="GO:0004930">
    <property type="term" value="F:G protein-coupled receptor activity"/>
    <property type="evidence" value="ECO:0007669"/>
    <property type="project" value="UniProtKB-KW"/>
</dbReference>
<keyword evidence="7 9" id="KW-0675">Receptor</keyword>
<feature type="transmembrane region" description="Helical" evidence="11">
    <location>
        <begin position="150"/>
        <end position="176"/>
    </location>
</feature>
<dbReference type="AlphaFoldDB" id="A0AAV2HT38"/>
<dbReference type="GO" id="GO:0005886">
    <property type="term" value="C:plasma membrane"/>
    <property type="evidence" value="ECO:0007669"/>
    <property type="project" value="UniProtKB-SubCell"/>
</dbReference>
<feature type="transmembrane region" description="Helical" evidence="11">
    <location>
        <begin position="196"/>
        <end position="221"/>
    </location>
</feature>